<name>A0A3B0J0F7_DROGU</name>
<gene>
    <name evidence="2" type="ORF">DGUA_6G002043</name>
</gene>
<sequence length="228" mass="24545">EEEEMHVEILSDDSNADGKSSSYGTAGGEGESNASLDGWSAHDQVQDTTMTSSTYYNVSEESDTDDQPNDPLVEAKEGKILQQQQQQQSDKSDESEAVGHTPRTRSRGSVKINLWSLDMSPVASTLNRSGSNKSAKKIESTPRETHSEPRRREAVKRIGNTVDSNTKPVNNKPVNNKPLTQHKNTAGTLHPWITKVPKVMIRSTPLPASAGQSAAAGAASSSSGTTNR</sequence>
<evidence type="ECO:0000313" key="3">
    <source>
        <dbReference type="Proteomes" id="UP000268350"/>
    </source>
</evidence>
<feature type="non-terminal residue" evidence="2">
    <location>
        <position position="1"/>
    </location>
</feature>
<organism evidence="2 3">
    <name type="scientific">Drosophila guanche</name>
    <name type="common">Fruit fly</name>
    <dbReference type="NCBI Taxonomy" id="7266"/>
    <lineage>
        <taxon>Eukaryota</taxon>
        <taxon>Metazoa</taxon>
        <taxon>Ecdysozoa</taxon>
        <taxon>Arthropoda</taxon>
        <taxon>Hexapoda</taxon>
        <taxon>Insecta</taxon>
        <taxon>Pterygota</taxon>
        <taxon>Neoptera</taxon>
        <taxon>Endopterygota</taxon>
        <taxon>Diptera</taxon>
        <taxon>Brachycera</taxon>
        <taxon>Muscomorpha</taxon>
        <taxon>Ephydroidea</taxon>
        <taxon>Drosophilidae</taxon>
        <taxon>Drosophila</taxon>
        <taxon>Sophophora</taxon>
    </lineage>
</organism>
<dbReference type="EMBL" id="OUUW01000001">
    <property type="protein sequence ID" value="SPP74414.1"/>
    <property type="molecule type" value="Genomic_DNA"/>
</dbReference>
<dbReference type="OrthoDB" id="372624at2759"/>
<feature type="compositionally biased region" description="Acidic residues" evidence="1">
    <location>
        <begin position="1"/>
        <end position="15"/>
    </location>
</feature>
<evidence type="ECO:0000313" key="2">
    <source>
        <dbReference type="EMBL" id="SPP74414.1"/>
    </source>
</evidence>
<protein>
    <submittedName>
        <fullName evidence="2">Uncharacterized protein</fullName>
    </submittedName>
</protein>
<feature type="compositionally biased region" description="Polar residues" evidence="1">
    <location>
        <begin position="122"/>
        <end position="133"/>
    </location>
</feature>
<reference evidence="3" key="1">
    <citation type="submission" date="2018-01" db="EMBL/GenBank/DDBJ databases">
        <authorList>
            <person name="Alioto T."/>
            <person name="Alioto T."/>
        </authorList>
    </citation>
    <scope>NUCLEOTIDE SEQUENCE [LARGE SCALE GENOMIC DNA]</scope>
</reference>
<feature type="compositionally biased region" description="Low complexity" evidence="1">
    <location>
        <begin position="208"/>
        <end position="228"/>
    </location>
</feature>
<dbReference type="AlphaFoldDB" id="A0A3B0J0F7"/>
<feature type="compositionally biased region" description="Low complexity" evidence="1">
    <location>
        <begin position="167"/>
        <end position="178"/>
    </location>
</feature>
<feature type="compositionally biased region" description="Polar residues" evidence="1">
    <location>
        <begin position="46"/>
        <end position="59"/>
    </location>
</feature>
<accession>A0A3B0J0F7</accession>
<dbReference type="Proteomes" id="UP000268350">
    <property type="component" value="Unassembled WGS sequence"/>
</dbReference>
<proteinExistence type="predicted"/>
<feature type="region of interest" description="Disordered" evidence="1">
    <location>
        <begin position="204"/>
        <end position="228"/>
    </location>
</feature>
<keyword evidence="3" id="KW-1185">Reference proteome</keyword>
<dbReference type="OMA" id="KVMIRST"/>
<evidence type="ECO:0000256" key="1">
    <source>
        <dbReference type="SAM" id="MobiDB-lite"/>
    </source>
</evidence>
<feature type="region of interest" description="Disordered" evidence="1">
    <location>
        <begin position="1"/>
        <end position="192"/>
    </location>
</feature>
<feature type="compositionally biased region" description="Basic and acidic residues" evidence="1">
    <location>
        <begin position="136"/>
        <end position="156"/>
    </location>
</feature>